<feature type="signal peptide" evidence="1">
    <location>
        <begin position="1"/>
        <end position="15"/>
    </location>
</feature>
<evidence type="ECO:0000313" key="2">
    <source>
        <dbReference type="EMBL" id="GEU50453.1"/>
    </source>
</evidence>
<evidence type="ECO:0000256" key="1">
    <source>
        <dbReference type="SAM" id="SignalP"/>
    </source>
</evidence>
<feature type="non-terminal residue" evidence="2">
    <location>
        <position position="136"/>
    </location>
</feature>
<comment type="caution">
    <text evidence="2">The sequence shown here is derived from an EMBL/GenBank/DDBJ whole genome shotgun (WGS) entry which is preliminary data.</text>
</comment>
<protein>
    <submittedName>
        <fullName evidence="2">Ribonuclease H-like domain-containing protein</fullName>
    </submittedName>
</protein>
<reference evidence="2" key="1">
    <citation type="journal article" date="2019" name="Sci. Rep.">
        <title>Draft genome of Tanacetum cinerariifolium, the natural source of mosquito coil.</title>
        <authorList>
            <person name="Yamashiro T."/>
            <person name="Shiraishi A."/>
            <person name="Satake H."/>
            <person name="Nakayama K."/>
        </authorList>
    </citation>
    <scope>NUCLEOTIDE SEQUENCE</scope>
</reference>
<gene>
    <name evidence="2" type="ORF">Tci_022431</name>
</gene>
<dbReference type="AlphaFoldDB" id="A0A6L2KLR8"/>
<sequence>MSIVCKFTLLVLVECLKHFIPNTSVQHVKTSIPVATPKPETCPIFLILKSSMVDMLPLEVTQRVMCNKKNSLLFTDTECLILSPEFKLPDESQVLLRVPRENKMYKVNLDNIVPSGDLTCLFAKAAIDESTLWHRR</sequence>
<name>A0A6L2KLR8_TANCI</name>
<feature type="chain" id="PRO_5026928202" evidence="1">
    <location>
        <begin position="16"/>
        <end position="136"/>
    </location>
</feature>
<dbReference type="EMBL" id="BKCJ010002717">
    <property type="protein sequence ID" value="GEU50453.1"/>
    <property type="molecule type" value="Genomic_DNA"/>
</dbReference>
<accession>A0A6L2KLR8</accession>
<keyword evidence="1" id="KW-0732">Signal</keyword>
<proteinExistence type="predicted"/>
<organism evidence="2">
    <name type="scientific">Tanacetum cinerariifolium</name>
    <name type="common">Dalmatian daisy</name>
    <name type="synonym">Chrysanthemum cinerariifolium</name>
    <dbReference type="NCBI Taxonomy" id="118510"/>
    <lineage>
        <taxon>Eukaryota</taxon>
        <taxon>Viridiplantae</taxon>
        <taxon>Streptophyta</taxon>
        <taxon>Embryophyta</taxon>
        <taxon>Tracheophyta</taxon>
        <taxon>Spermatophyta</taxon>
        <taxon>Magnoliopsida</taxon>
        <taxon>eudicotyledons</taxon>
        <taxon>Gunneridae</taxon>
        <taxon>Pentapetalae</taxon>
        <taxon>asterids</taxon>
        <taxon>campanulids</taxon>
        <taxon>Asterales</taxon>
        <taxon>Asteraceae</taxon>
        <taxon>Asteroideae</taxon>
        <taxon>Anthemideae</taxon>
        <taxon>Anthemidinae</taxon>
        <taxon>Tanacetum</taxon>
    </lineage>
</organism>